<accession>A0A0A1U205</accession>
<keyword evidence="2" id="KW-1185">Reference proteome</keyword>
<reference evidence="1 2" key="1">
    <citation type="submission" date="2012-10" db="EMBL/GenBank/DDBJ databases">
        <authorList>
            <person name="Zafar N."/>
            <person name="Inman J."/>
            <person name="Hall N."/>
            <person name="Lorenzi H."/>
            <person name="Caler E."/>
        </authorList>
    </citation>
    <scope>NUCLEOTIDE SEQUENCE [LARGE SCALE GENOMIC DNA]</scope>
    <source>
        <strain evidence="1 2">IP1</strain>
    </source>
</reference>
<dbReference type="EMBL" id="KB206756">
    <property type="protein sequence ID" value="ELP88077.1"/>
    <property type="molecule type" value="Genomic_DNA"/>
</dbReference>
<organism evidence="1 2">
    <name type="scientific">Entamoeba invadens IP1</name>
    <dbReference type="NCBI Taxonomy" id="370355"/>
    <lineage>
        <taxon>Eukaryota</taxon>
        <taxon>Amoebozoa</taxon>
        <taxon>Evosea</taxon>
        <taxon>Archamoebae</taxon>
        <taxon>Mastigamoebida</taxon>
        <taxon>Entamoebidae</taxon>
        <taxon>Entamoeba</taxon>
    </lineage>
</organism>
<dbReference type="OrthoDB" id="33027at2759"/>
<dbReference type="OMA" id="DASCIAT"/>
<proteinExistence type="predicted"/>
<dbReference type="VEuPathDB" id="AmoebaDB:EIN_222100"/>
<dbReference type="GeneID" id="14887378"/>
<evidence type="ECO:0000313" key="1">
    <source>
        <dbReference type="EMBL" id="ELP88077.1"/>
    </source>
</evidence>
<dbReference type="RefSeq" id="XP_004254848.1">
    <property type="nucleotide sequence ID" value="XM_004254800.1"/>
</dbReference>
<dbReference type="InterPro" id="IPR016024">
    <property type="entry name" value="ARM-type_fold"/>
</dbReference>
<evidence type="ECO:0000313" key="2">
    <source>
        <dbReference type="Proteomes" id="UP000014680"/>
    </source>
</evidence>
<sequence length="1194" mass="138272">MFDEKEGYSSRLRLLNQFTQQDSDYSETEKLFVKTNELQYNKLLIQISEKMAKSKKTLDTEQSTFLRCLSLSLKVFDKMAFRQITSQKFFDVWKSLLVPTTPTKVKTVAFEALVDGLTVCAIKPNDWTEIFFKCLDLSVFKRPEDKSVLDETGETRFQIMTHYLSYFMEHVFLTEDSFISLFSFFKNILEDLYLKKGEDDEVNNEAHTKIVTALTKLKFSHVVYLSRYQNTMDVLEKVLEVICSKMLAGGDNTSSYQINMDAYVVIIEHYITGDYTNDLQSRLEKKSDASNSNMVMISPERFKEFQKTVLKQIEAMLLPLSKENKKIDDSFYSFLTVVRRIFTDFIKHSSFISSELKILLCQISRALIWRVSNLMLSNSSAQAVTGDMNVKLSDLAVNILPLWVTFMKDQKEWDLLFQKLNIFYNIDLYVKEICEIFISITQLYVIKQLYVEEFPSVEDQKKIRLPFSIKIANTNKLNQFKVDTMETDRLFFFWHKMFLLICDASCIATGENLEKWVDTMKVVEETFIVADQLMKHKENMEKYAISVHEQFFPFFVSVFSGQTNPKVVLSSITALIELTVLPVEYNVCVYDTFCGFILAAFEFSQDIANEIIPKLGNIFVYRLPVECLIKPIMNCIKMYQFDKVTPDDEFNILRLLESISLYDKRNDREGNDTFLNLRLTTECYTNLVRGFKQNATKESVLWAIGTTVVLNTMKVKDGKDFIPLIDIMLSSLIELPFLSEVGLKVLVFVVREIGTQNKQIVEYIIEFLTNQVLVNNLVDKRFFLFTLIEIFQANVYLSLDFYESTTAILTKLINTDLKENNDVLEVLASLLFRSMMHQRLSENINSPTSDTTWWMIENSVISVTPQQGGDVSEVEVRDPTGSWRCVVKVPETKEKISTVEVPKLEFSGNVEFQKKVRKIHNALSVKLASEESQFKNLRWVKEESVSRQQIKEKTKESQMNVALEAQVQRCMVDMELKPRIEEFKTPEQKVALKKEWGYILSLMMQYPTKVRPVIRRIDSTQVDDIIRQIDTNGMTQKLPVNVEGDETDESFKAFLNVLFEKNIRCQVGVTKEICLDKTHTSTFTIVWETNDRLNFLNTKNGVVIGIRPRGDSVMVFINADHEMTIGPLYDRMVVGVEYIIPLLKETILAYCYQLDQSILVTRLELIRKLKAACKMDESLGSFYQDVSSAFIVPN</sequence>
<gene>
    <name evidence="1" type="ORF">EIN_222100</name>
</gene>
<dbReference type="Proteomes" id="UP000014680">
    <property type="component" value="Unassembled WGS sequence"/>
</dbReference>
<protein>
    <submittedName>
        <fullName evidence="1">Uncharacterized protein</fullName>
    </submittedName>
</protein>
<dbReference type="AlphaFoldDB" id="A0A0A1U205"/>
<name>A0A0A1U205_ENTIV</name>
<dbReference type="KEGG" id="eiv:EIN_222100"/>
<dbReference type="SUPFAM" id="SSF48371">
    <property type="entry name" value="ARM repeat"/>
    <property type="match status" value="1"/>
</dbReference>